<evidence type="ECO:0000313" key="4">
    <source>
        <dbReference type="Proteomes" id="UP000199155"/>
    </source>
</evidence>
<dbReference type="AlphaFoldDB" id="A0A1G8TMK8"/>
<dbReference type="Pfam" id="PF00899">
    <property type="entry name" value="ThiF"/>
    <property type="match status" value="1"/>
</dbReference>
<dbReference type="GO" id="GO:0061503">
    <property type="term" value="F:tRNA threonylcarbamoyladenosine dehydratase"/>
    <property type="evidence" value="ECO:0007669"/>
    <property type="project" value="TreeGrafter"/>
</dbReference>
<dbReference type="GO" id="GO:0008641">
    <property type="term" value="F:ubiquitin-like modifier activating enzyme activity"/>
    <property type="evidence" value="ECO:0007669"/>
    <property type="project" value="InterPro"/>
</dbReference>
<dbReference type="EMBL" id="FNFF01000001">
    <property type="protein sequence ID" value="SDJ42155.1"/>
    <property type="molecule type" value="Genomic_DNA"/>
</dbReference>
<reference evidence="3 4" key="1">
    <citation type="submission" date="2016-10" db="EMBL/GenBank/DDBJ databases">
        <authorList>
            <person name="de Groot N.N."/>
        </authorList>
    </citation>
    <scope>NUCLEOTIDE SEQUENCE [LARGE SCALE GENOMIC DNA]</scope>
    <source>
        <strain evidence="3 4">CGMCC 4.5727</strain>
    </source>
</reference>
<dbReference type="GO" id="GO:0061504">
    <property type="term" value="P:cyclic threonylcarbamoyladenosine biosynthetic process"/>
    <property type="evidence" value="ECO:0007669"/>
    <property type="project" value="TreeGrafter"/>
</dbReference>
<evidence type="ECO:0000313" key="3">
    <source>
        <dbReference type="EMBL" id="SDJ42155.1"/>
    </source>
</evidence>
<organism evidence="3 4">
    <name type="scientific">Streptomyces indicus</name>
    <dbReference type="NCBI Taxonomy" id="417292"/>
    <lineage>
        <taxon>Bacteria</taxon>
        <taxon>Bacillati</taxon>
        <taxon>Actinomycetota</taxon>
        <taxon>Actinomycetes</taxon>
        <taxon>Kitasatosporales</taxon>
        <taxon>Streptomycetaceae</taxon>
        <taxon>Streptomyces</taxon>
    </lineage>
</organism>
<keyword evidence="4" id="KW-1185">Reference proteome</keyword>
<name>A0A1G8TMK8_9ACTN</name>
<dbReference type="InterPro" id="IPR000594">
    <property type="entry name" value="ThiF_NAD_FAD-bd"/>
</dbReference>
<dbReference type="STRING" id="417292.SAMN05421806_101328"/>
<feature type="region of interest" description="Disordered" evidence="1">
    <location>
        <begin position="34"/>
        <end position="54"/>
    </location>
</feature>
<sequence length="417" mass="45852">MKCRAGFRLRAPSATKGFKGRALVASGLVINALPEGPGDPESPLPIPTGPEDSVRPALLNPAEREDRAVLDALLDSGSVRERHDRIDEQLAELVRCLRPHESLTGRQLERAVAEFTGGVEPSRYGTWVWYPWSGRLVHVLPREEFRRVRTDRNRDKITAAQQQRLLTRRIGVIGLSVGNSAALTCAMEGIAGSFRLADFDTLGLSNLNRLRAGVHELGLPKTVLCARQMYEIDPYLDIELWHEGLTEDTIDSFFGPADRRLDLVIEECDTLWVKVAAREAARRRRIPVLMDTNDRGLVDVERFDLEPDRPLFHGRGGDLTAEDVRRLAPADALALLLRLCDEHRLSPAMQDALGRIGHSLSSWPQLASGVMLGGALVTDAARRILLGAPVSSGRFYVDLEQLVGAVDAALVPAGAGR</sequence>
<dbReference type="CDD" id="cd01483">
    <property type="entry name" value="E1_enzyme_family"/>
    <property type="match status" value="1"/>
</dbReference>
<protein>
    <submittedName>
        <fullName evidence="3">ThiF family protein</fullName>
    </submittedName>
</protein>
<dbReference type="PANTHER" id="PTHR43267:SF3">
    <property type="entry name" value="THIF PROTEIN"/>
    <property type="match status" value="1"/>
</dbReference>
<evidence type="ECO:0000259" key="2">
    <source>
        <dbReference type="Pfam" id="PF00899"/>
    </source>
</evidence>
<gene>
    <name evidence="3" type="ORF">SAMN05421806_101328</name>
</gene>
<proteinExistence type="predicted"/>
<dbReference type="InterPro" id="IPR045886">
    <property type="entry name" value="ThiF/MoeB/HesA"/>
</dbReference>
<dbReference type="InterPro" id="IPR035985">
    <property type="entry name" value="Ubiquitin-activating_enz"/>
</dbReference>
<dbReference type="Proteomes" id="UP000199155">
    <property type="component" value="Unassembled WGS sequence"/>
</dbReference>
<accession>A0A1G8TMK8</accession>
<dbReference type="PANTHER" id="PTHR43267">
    <property type="entry name" value="TRNA THREONYLCARBAMOYLADENOSINE DEHYDRATASE"/>
    <property type="match status" value="1"/>
</dbReference>
<dbReference type="Gene3D" id="3.40.50.720">
    <property type="entry name" value="NAD(P)-binding Rossmann-like Domain"/>
    <property type="match status" value="1"/>
</dbReference>
<feature type="domain" description="THIF-type NAD/FAD binding fold" evidence="2">
    <location>
        <begin position="152"/>
        <end position="289"/>
    </location>
</feature>
<dbReference type="SUPFAM" id="SSF69572">
    <property type="entry name" value="Activating enzymes of the ubiquitin-like proteins"/>
    <property type="match status" value="1"/>
</dbReference>
<evidence type="ECO:0000256" key="1">
    <source>
        <dbReference type="SAM" id="MobiDB-lite"/>
    </source>
</evidence>